<gene>
    <name evidence="3" type="ORF">ACFO0G_01760</name>
</gene>
<accession>A0ABV8WG37</accession>
<name>A0ABV8WG37_9MICC</name>
<organism evidence="3 4">
    <name type="scientific">Arthrobacter sedimenti</name>
    <dbReference type="NCBI Taxonomy" id="2694931"/>
    <lineage>
        <taxon>Bacteria</taxon>
        <taxon>Bacillati</taxon>
        <taxon>Actinomycetota</taxon>
        <taxon>Actinomycetes</taxon>
        <taxon>Micrococcales</taxon>
        <taxon>Micrococcaceae</taxon>
        <taxon>Arthrobacter</taxon>
    </lineage>
</organism>
<feature type="transmembrane region" description="Helical" evidence="2">
    <location>
        <begin position="316"/>
        <end position="336"/>
    </location>
</feature>
<feature type="compositionally biased region" description="Low complexity" evidence="1">
    <location>
        <begin position="290"/>
        <end position="303"/>
    </location>
</feature>
<keyword evidence="4" id="KW-1185">Reference proteome</keyword>
<evidence type="ECO:0000256" key="2">
    <source>
        <dbReference type="SAM" id="Phobius"/>
    </source>
</evidence>
<sequence>MTMVSNRSELSLSRTGIHGGIRRGTAAAAVGAVLVLSTGVQAALADDAVAPPQDPPVQASAAASAAAFGLTIASGQGTPGQQEAKRGDENGAPGQQGDTPAGTPATRAPRTPSPSISLPGTLLPVITGSASASTTPSPSPTTSGTPLAPGPQTTAPAAPTGTGSALATVRPGSPSAPGGAPAAGTSNAAGAPEQAPVAVPPADAPGTGAVPGGDLASGAASSVSGAGARGPAGPGILGADGNAAGQQGAIREGTNGAGSSEAEATPAPALPIALPTALSINARQSLPTRAPQAAGAPAGPGQAVSSTGPLPDVPDAMIWLGAGLVGVGAAAGLVFLRMRRL</sequence>
<feature type="compositionally biased region" description="Low complexity" evidence="1">
    <location>
        <begin position="127"/>
        <end position="197"/>
    </location>
</feature>
<keyword evidence="2" id="KW-0472">Membrane</keyword>
<proteinExistence type="predicted"/>
<protein>
    <recommendedName>
        <fullName evidence="5">Gram-positive cocci surface proteins LPxTG domain-containing protein</fullName>
    </recommendedName>
</protein>
<evidence type="ECO:0000313" key="4">
    <source>
        <dbReference type="Proteomes" id="UP001595778"/>
    </source>
</evidence>
<feature type="compositionally biased region" description="Low complexity" evidence="1">
    <location>
        <begin position="204"/>
        <end position="226"/>
    </location>
</feature>
<evidence type="ECO:0008006" key="5">
    <source>
        <dbReference type="Google" id="ProtNLM"/>
    </source>
</evidence>
<evidence type="ECO:0000313" key="3">
    <source>
        <dbReference type="EMBL" id="MFC4394801.1"/>
    </source>
</evidence>
<keyword evidence="2" id="KW-0812">Transmembrane</keyword>
<dbReference type="Proteomes" id="UP001595778">
    <property type="component" value="Unassembled WGS sequence"/>
</dbReference>
<comment type="caution">
    <text evidence="3">The sequence shown here is derived from an EMBL/GenBank/DDBJ whole genome shotgun (WGS) entry which is preliminary data.</text>
</comment>
<feature type="region of interest" description="Disordered" evidence="1">
    <location>
        <begin position="287"/>
        <end position="308"/>
    </location>
</feature>
<evidence type="ECO:0000256" key="1">
    <source>
        <dbReference type="SAM" id="MobiDB-lite"/>
    </source>
</evidence>
<dbReference type="EMBL" id="JBHSDQ010000001">
    <property type="protein sequence ID" value="MFC4394801.1"/>
    <property type="molecule type" value="Genomic_DNA"/>
</dbReference>
<reference evidence="4" key="1">
    <citation type="journal article" date="2019" name="Int. J. Syst. Evol. Microbiol.">
        <title>The Global Catalogue of Microorganisms (GCM) 10K type strain sequencing project: providing services to taxonomists for standard genome sequencing and annotation.</title>
        <authorList>
            <consortium name="The Broad Institute Genomics Platform"/>
            <consortium name="The Broad Institute Genome Sequencing Center for Infectious Disease"/>
            <person name="Wu L."/>
            <person name="Ma J."/>
        </authorList>
    </citation>
    <scope>NUCLEOTIDE SEQUENCE [LARGE SCALE GENOMIC DNA]</scope>
    <source>
        <strain evidence="4">PJ61</strain>
    </source>
</reference>
<keyword evidence="2" id="KW-1133">Transmembrane helix</keyword>
<feature type="compositionally biased region" description="Low complexity" evidence="1">
    <location>
        <begin position="239"/>
        <end position="249"/>
    </location>
</feature>
<feature type="compositionally biased region" description="Low complexity" evidence="1">
    <location>
        <begin position="99"/>
        <end position="115"/>
    </location>
</feature>
<feature type="compositionally biased region" description="Gly residues" evidence="1">
    <location>
        <begin position="227"/>
        <end position="238"/>
    </location>
</feature>
<feature type="region of interest" description="Disordered" evidence="1">
    <location>
        <begin position="73"/>
        <end position="265"/>
    </location>
</feature>
<dbReference type="RefSeq" id="WP_376976234.1">
    <property type="nucleotide sequence ID" value="NZ_JBHSDQ010000001.1"/>
</dbReference>